<evidence type="ECO:0000256" key="3">
    <source>
        <dbReference type="ARBA" id="ARBA00001941"/>
    </source>
</evidence>
<proteinExistence type="predicted"/>
<dbReference type="InterPro" id="IPR003607">
    <property type="entry name" value="HD/PDEase_dom"/>
</dbReference>
<feature type="domain" description="HD" evidence="8">
    <location>
        <begin position="51"/>
        <end position="154"/>
    </location>
</feature>
<dbReference type="PROSITE" id="PS51831">
    <property type="entry name" value="HD"/>
    <property type="match status" value="1"/>
</dbReference>
<comment type="subunit">
    <text evidence="4">Homodimer.</text>
</comment>
<dbReference type="AlphaFoldDB" id="W4LDI4"/>
<dbReference type="InterPro" id="IPR006674">
    <property type="entry name" value="HD_domain"/>
</dbReference>
<sequence length="207" mass="23309">MDTKASIPASQLSLRQVSPLIEVYFEFNHLKQLYRQGWLQRGIPHARCESVAEHTFGVAVLALLLAEAHFPDLDACKVLRMALLHDFGEIYAGDITPAHGIDRSEKVRLERQAVHQVFGKLTRGADYLALWEEYERGASPEAQFVRQIDRLEMVLQASVYEHQELADLSEFFTSVEQALSTPALQSILHELKAMRAEEGGPQGSPQQ</sequence>
<dbReference type="SMART" id="SM00471">
    <property type="entry name" value="HDc"/>
    <property type="match status" value="1"/>
</dbReference>
<reference evidence="9 10" key="1">
    <citation type="journal article" date="2014" name="Nature">
        <title>An environmental bacterial taxon with a large and distinct metabolic repertoire.</title>
        <authorList>
            <person name="Wilson M.C."/>
            <person name="Mori T."/>
            <person name="Ruckert C."/>
            <person name="Uria A.R."/>
            <person name="Helf M.J."/>
            <person name="Takada K."/>
            <person name="Gernert C."/>
            <person name="Steffens U.A."/>
            <person name="Heycke N."/>
            <person name="Schmitt S."/>
            <person name="Rinke C."/>
            <person name="Helfrich E.J."/>
            <person name="Brachmann A.O."/>
            <person name="Gurgui C."/>
            <person name="Wakimoto T."/>
            <person name="Kracht M."/>
            <person name="Crusemann M."/>
            <person name="Hentschel U."/>
            <person name="Abe I."/>
            <person name="Matsunaga S."/>
            <person name="Kalinowski J."/>
            <person name="Takeyama H."/>
            <person name="Piel J."/>
        </authorList>
    </citation>
    <scope>NUCLEOTIDE SEQUENCE [LARGE SCALE GENOMIC DNA]</scope>
    <source>
        <strain evidence="10">TSY1</strain>
    </source>
</reference>
<evidence type="ECO:0000256" key="4">
    <source>
        <dbReference type="ARBA" id="ARBA00011738"/>
    </source>
</evidence>
<keyword evidence="7" id="KW-0378">Hydrolase</keyword>
<dbReference type="Pfam" id="PF13023">
    <property type="entry name" value="HD_3"/>
    <property type="match status" value="1"/>
</dbReference>
<evidence type="ECO:0000259" key="8">
    <source>
        <dbReference type="PROSITE" id="PS51831"/>
    </source>
</evidence>
<dbReference type="GO" id="GO:0046872">
    <property type="term" value="F:metal ion binding"/>
    <property type="evidence" value="ECO:0007669"/>
    <property type="project" value="UniProtKB-KW"/>
</dbReference>
<dbReference type="SUPFAM" id="SSF109604">
    <property type="entry name" value="HD-domain/PDEase-like"/>
    <property type="match status" value="1"/>
</dbReference>
<dbReference type="PANTHER" id="PTHR11845:SF13">
    <property type="entry name" value="5'-DEOXYNUCLEOTIDASE HDDC2"/>
    <property type="match status" value="1"/>
</dbReference>
<dbReference type="FunFam" id="1.10.3210.10:FF:000035">
    <property type="entry name" value="HD family hydrolase"/>
    <property type="match status" value="1"/>
</dbReference>
<comment type="cofactor">
    <cofactor evidence="3">
        <name>Co(2+)</name>
        <dbReference type="ChEBI" id="CHEBI:48828"/>
    </cofactor>
</comment>
<comment type="catalytic activity">
    <reaction evidence="1">
        <text>a 2'-deoxyribonucleoside 5'-phosphate + H2O = a 2'-deoxyribonucleoside + phosphate</text>
        <dbReference type="Rhea" id="RHEA:36167"/>
        <dbReference type="ChEBI" id="CHEBI:15377"/>
        <dbReference type="ChEBI" id="CHEBI:18274"/>
        <dbReference type="ChEBI" id="CHEBI:43474"/>
        <dbReference type="ChEBI" id="CHEBI:65317"/>
        <dbReference type="EC" id="3.1.3.89"/>
    </reaction>
</comment>
<dbReference type="HOGENOM" id="CLU_039453_4_1_7"/>
<keyword evidence="6" id="KW-0479">Metal-binding</keyword>
<name>W4LDI4_ENTF1</name>
<accession>W4LDI4</accession>
<dbReference type="GO" id="GO:0005737">
    <property type="term" value="C:cytoplasm"/>
    <property type="evidence" value="ECO:0007669"/>
    <property type="project" value="TreeGrafter"/>
</dbReference>
<dbReference type="GO" id="GO:0002953">
    <property type="term" value="F:5'-deoxynucleotidase activity"/>
    <property type="evidence" value="ECO:0007669"/>
    <property type="project" value="UniProtKB-EC"/>
</dbReference>
<dbReference type="Gene3D" id="1.10.3210.10">
    <property type="entry name" value="Hypothetical protein af1432"/>
    <property type="match status" value="1"/>
</dbReference>
<evidence type="ECO:0000256" key="1">
    <source>
        <dbReference type="ARBA" id="ARBA00001638"/>
    </source>
</evidence>
<evidence type="ECO:0000313" key="9">
    <source>
        <dbReference type="EMBL" id="ETW95356.1"/>
    </source>
</evidence>
<dbReference type="EC" id="3.1.3.89" evidence="5"/>
<evidence type="ECO:0000256" key="7">
    <source>
        <dbReference type="ARBA" id="ARBA00022801"/>
    </source>
</evidence>
<evidence type="ECO:0000256" key="2">
    <source>
        <dbReference type="ARBA" id="ARBA00001936"/>
    </source>
</evidence>
<dbReference type="PANTHER" id="PTHR11845">
    <property type="entry name" value="5'-DEOXYNUCLEOTIDASE HDDC2"/>
    <property type="match status" value="1"/>
</dbReference>
<organism evidence="9 10">
    <name type="scientific">Entotheonella factor</name>
    <dbReference type="NCBI Taxonomy" id="1429438"/>
    <lineage>
        <taxon>Bacteria</taxon>
        <taxon>Pseudomonadati</taxon>
        <taxon>Nitrospinota/Tectimicrobiota group</taxon>
        <taxon>Candidatus Tectimicrobiota</taxon>
        <taxon>Candidatus Entotheonellia</taxon>
        <taxon>Candidatus Entotheonellales</taxon>
        <taxon>Candidatus Entotheonellaceae</taxon>
        <taxon>Candidatus Entotheonella</taxon>
    </lineage>
</organism>
<comment type="cofactor">
    <cofactor evidence="2">
        <name>Mn(2+)</name>
        <dbReference type="ChEBI" id="CHEBI:29035"/>
    </cofactor>
</comment>
<dbReference type="PATRIC" id="fig|1429438.4.peg.5887"/>
<evidence type="ECO:0000313" key="10">
    <source>
        <dbReference type="Proteomes" id="UP000019141"/>
    </source>
</evidence>
<comment type="caution">
    <text evidence="9">The sequence shown here is derived from an EMBL/GenBank/DDBJ whole genome shotgun (WGS) entry which is preliminary data.</text>
</comment>
<evidence type="ECO:0000256" key="6">
    <source>
        <dbReference type="ARBA" id="ARBA00022723"/>
    </source>
</evidence>
<dbReference type="Proteomes" id="UP000019141">
    <property type="component" value="Unassembled WGS sequence"/>
</dbReference>
<keyword evidence="10" id="KW-1185">Reference proteome</keyword>
<dbReference type="EMBL" id="AZHW01000927">
    <property type="protein sequence ID" value="ETW95356.1"/>
    <property type="molecule type" value="Genomic_DNA"/>
</dbReference>
<gene>
    <name evidence="9" type="ORF">ETSY1_30985</name>
</gene>
<protein>
    <recommendedName>
        <fullName evidence="5">5'-deoxynucleotidase</fullName>
        <ecNumber evidence="5">3.1.3.89</ecNumber>
    </recommendedName>
</protein>
<evidence type="ECO:0000256" key="5">
    <source>
        <dbReference type="ARBA" id="ARBA00012964"/>
    </source>
</evidence>
<dbReference type="InterPro" id="IPR039356">
    <property type="entry name" value="YfbR/HDDC2"/>
</dbReference>